<reference evidence="1" key="1">
    <citation type="submission" date="2014-11" db="EMBL/GenBank/DDBJ databases">
        <authorList>
            <person name="Amaro Gonzalez C."/>
        </authorList>
    </citation>
    <scope>NUCLEOTIDE SEQUENCE</scope>
</reference>
<reference evidence="1" key="2">
    <citation type="journal article" date="2015" name="Fish Shellfish Immunol.">
        <title>Early steps in the European eel (Anguilla anguilla)-Vibrio vulnificus interaction in the gills: Role of the RtxA13 toxin.</title>
        <authorList>
            <person name="Callol A."/>
            <person name="Pajuelo D."/>
            <person name="Ebbesson L."/>
            <person name="Teles M."/>
            <person name="MacKenzie S."/>
            <person name="Amaro C."/>
        </authorList>
    </citation>
    <scope>NUCLEOTIDE SEQUENCE</scope>
</reference>
<accession>A0A0E9SQ68</accession>
<protein>
    <submittedName>
        <fullName evidence="1">Uncharacterized protein</fullName>
    </submittedName>
</protein>
<organism evidence="1">
    <name type="scientific">Anguilla anguilla</name>
    <name type="common">European freshwater eel</name>
    <name type="synonym">Muraena anguilla</name>
    <dbReference type="NCBI Taxonomy" id="7936"/>
    <lineage>
        <taxon>Eukaryota</taxon>
        <taxon>Metazoa</taxon>
        <taxon>Chordata</taxon>
        <taxon>Craniata</taxon>
        <taxon>Vertebrata</taxon>
        <taxon>Euteleostomi</taxon>
        <taxon>Actinopterygii</taxon>
        <taxon>Neopterygii</taxon>
        <taxon>Teleostei</taxon>
        <taxon>Anguilliformes</taxon>
        <taxon>Anguillidae</taxon>
        <taxon>Anguilla</taxon>
    </lineage>
</organism>
<evidence type="ECO:0000313" key="1">
    <source>
        <dbReference type="EMBL" id="JAH42683.1"/>
    </source>
</evidence>
<sequence>MPECGRTPRHNYSSSFRQRRPAILQIDIAAATSGDCT</sequence>
<dbReference type="EMBL" id="GBXM01065894">
    <property type="protein sequence ID" value="JAH42683.1"/>
    <property type="molecule type" value="Transcribed_RNA"/>
</dbReference>
<name>A0A0E9SQ68_ANGAN</name>
<dbReference type="AlphaFoldDB" id="A0A0E9SQ68"/>
<proteinExistence type="predicted"/>